<proteinExistence type="predicted"/>
<dbReference type="Proteomes" id="UP000828048">
    <property type="component" value="Chromosome 10"/>
</dbReference>
<keyword evidence="2" id="KW-1185">Reference proteome</keyword>
<evidence type="ECO:0000313" key="1">
    <source>
        <dbReference type="EMBL" id="KAH7841177.1"/>
    </source>
</evidence>
<comment type="caution">
    <text evidence="1">The sequence shown here is derived from an EMBL/GenBank/DDBJ whole genome shotgun (WGS) entry which is preliminary data.</text>
</comment>
<sequence length="277" mass="30816">MSDDTPVDQNRLPLHPLSDLGSIPWTGSDQWDVLNEQNSFSSLPIDIDSESTRVCRKYGVHRWPPRDLKKISVLGPLQNEGRAMGPPDPSQPSMDAVNNGRSFICAERSNLDVACSKEGSIIPQKRKRGKTGVKIEHQDGISQLTSDMPSNQASLLEEGILQLTFDRPSNQVLDTVAHVKPRDTTVQDTKTVTIRAKYKNGFTIKFKLPLWSGLEELHQQVGKRLNLKAEGYDIMYEDEDGEPILIACDEDLQLCINTSRSSGKNSIVVLLGPKKLL</sequence>
<dbReference type="EMBL" id="CM037160">
    <property type="protein sequence ID" value="KAH7841177.1"/>
    <property type="molecule type" value="Genomic_DNA"/>
</dbReference>
<evidence type="ECO:0000313" key="2">
    <source>
        <dbReference type="Proteomes" id="UP000828048"/>
    </source>
</evidence>
<accession>A0ACB7XKK0</accession>
<name>A0ACB7XKK0_9ERIC</name>
<reference evidence="1 2" key="1">
    <citation type="journal article" date="2021" name="Hortic Res">
        <title>High-quality reference genome and annotation aids understanding of berry development for evergreen blueberry (Vaccinium darrowii).</title>
        <authorList>
            <person name="Yu J."/>
            <person name="Hulse-Kemp A.M."/>
            <person name="Babiker E."/>
            <person name="Staton M."/>
        </authorList>
    </citation>
    <scope>NUCLEOTIDE SEQUENCE [LARGE SCALE GENOMIC DNA]</scope>
    <source>
        <strain evidence="2">cv. NJ 8807/NJ 8810</strain>
        <tissue evidence="1">Young leaf</tissue>
    </source>
</reference>
<organism evidence="1 2">
    <name type="scientific">Vaccinium darrowii</name>
    <dbReference type="NCBI Taxonomy" id="229202"/>
    <lineage>
        <taxon>Eukaryota</taxon>
        <taxon>Viridiplantae</taxon>
        <taxon>Streptophyta</taxon>
        <taxon>Embryophyta</taxon>
        <taxon>Tracheophyta</taxon>
        <taxon>Spermatophyta</taxon>
        <taxon>Magnoliopsida</taxon>
        <taxon>eudicotyledons</taxon>
        <taxon>Gunneridae</taxon>
        <taxon>Pentapetalae</taxon>
        <taxon>asterids</taxon>
        <taxon>Ericales</taxon>
        <taxon>Ericaceae</taxon>
        <taxon>Vaccinioideae</taxon>
        <taxon>Vaccinieae</taxon>
        <taxon>Vaccinium</taxon>
    </lineage>
</organism>
<protein>
    <submittedName>
        <fullName evidence="1">Uncharacterized protein</fullName>
    </submittedName>
</protein>
<gene>
    <name evidence="1" type="ORF">Vadar_026662</name>
</gene>